<evidence type="ECO:0000313" key="2">
    <source>
        <dbReference type="Proteomes" id="UP000321532"/>
    </source>
</evidence>
<sequence>MKLAKDENRAEDWSSGSILYRLMEQYVAYKNKLQEEQAALRRIYKSRPSSDFFQLEQNKAAYLMALSYYKEELMQCLRKITAIEQDIVDTKKTISEFVPVRDQPFTINFEGEDYITGFVKRNADIYQFILVKKSLSDRSTKPTYLPTCLPTRA</sequence>
<organism evidence="1 2">
    <name type="scientific">Adhaeribacter aerolatus</name>
    <dbReference type="NCBI Taxonomy" id="670289"/>
    <lineage>
        <taxon>Bacteria</taxon>
        <taxon>Pseudomonadati</taxon>
        <taxon>Bacteroidota</taxon>
        <taxon>Cytophagia</taxon>
        <taxon>Cytophagales</taxon>
        <taxon>Hymenobacteraceae</taxon>
        <taxon>Adhaeribacter</taxon>
    </lineage>
</organism>
<comment type="caution">
    <text evidence="1">The sequence shown here is derived from an EMBL/GenBank/DDBJ whole genome shotgun (WGS) entry which is preliminary data.</text>
</comment>
<accession>A0A512B3L2</accession>
<reference evidence="1 2" key="1">
    <citation type="submission" date="2019-07" db="EMBL/GenBank/DDBJ databases">
        <title>Whole genome shotgun sequence of Adhaeribacter aerolatus NBRC 106133.</title>
        <authorList>
            <person name="Hosoyama A."/>
            <person name="Uohara A."/>
            <person name="Ohji S."/>
            <person name="Ichikawa N."/>
        </authorList>
    </citation>
    <scope>NUCLEOTIDE SEQUENCE [LARGE SCALE GENOMIC DNA]</scope>
    <source>
        <strain evidence="1 2">NBRC 106133</strain>
    </source>
</reference>
<dbReference type="AlphaFoldDB" id="A0A512B3L2"/>
<proteinExistence type="predicted"/>
<dbReference type="EMBL" id="BJYS01000040">
    <property type="protein sequence ID" value="GEO06548.1"/>
    <property type="molecule type" value="Genomic_DNA"/>
</dbReference>
<keyword evidence="2" id="KW-1185">Reference proteome</keyword>
<name>A0A512B3L2_9BACT</name>
<dbReference type="Proteomes" id="UP000321532">
    <property type="component" value="Unassembled WGS sequence"/>
</dbReference>
<gene>
    <name evidence="1" type="ORF">AAE02nite_42120</name>
</gene>
<dbReference type="RefSeq" id="WP_146902829.1">
    <property type="nucleotide sequence ID" value="NZ_BJYS01000040.1"/>
</dbReference>
<protein>
    <submittedName>
        <fullName evidence="1">Uncharacterized protein</fullName>
    </submittedName>
</protein>
<evidence type="ECO:0000313" key="1">
    <source>
        <dbReference type="EMBL" id="GEO06548.1"/>
    </source>
</evidence>